<reference evidence="1 2" key="1">
    <citation type="journal article" date="2007" name="Nat. Biotechnol.">
        <title>Complete genome sequence of the myxobacterium Sorangium cellulosum.</title>
        <authorList>
            <person name="Schneiker S."/>
            <person name="Perlova O."/>
            <person name="Kaiser O."/>
            <person name="Gerth K."/>
            <person name="Alici A."/>
            <person name="Altmeyer M.O."/>
            <person name="Bartels D."/>
            <person name="Bekel T."/>
            <person name="Beyer S."/>
            <person name="Bode E."/>
            <person name="Bode H.B."/>
            <person name="Bolten C.J."/>
            <person name="Choudhuri J.V."/>
            <person name="Doss S."/>
            <person name="Elnakady Y.A."/>
            <person name="Frank B."/>
            <person name="Gaigalat L."/>
            <person name="Goesmann A."/>
            <person name="Groeger C."/>
            <person name="Gross F."/>
            <person name="Jelsbak L."/>
            <person name="Jelsbak L."/>
            <person name="Kalinowski J."/>
            <person name="Kegler C."/>
            <person name="Knauber T."/>
            <person name="Konietzny S."/>
            <person name="Kopp M."/>
            <person name="Krause L."/>
            <person name="Krug D."/>
            <person name="Linke B."/>
            <person name="Mahmud T."/>
            <person name="Martinez-Arias R."/>
            <person name="McHardy A.C."/>
            <person name="Merai M."/>
            <person name="Meyer F."/>
            <person name="Mormann S."/>
            <person name="Munoz-Dorado J."/>
            <person name="Perez J."/>
            <person name="Pradella S."/>
            <person name="Rachid S."/>
            <person name="Raddatz G."/>
            <person name="Rosenau F."/>
            <person name="Rueckert C."/>
            <person name="Sasse F."/>
            <person name="Scharfe M."/>
            <person name="Schuster S.C."/>
            <person name="Suen G."/>
            <person name="Treuner-Lange A."/>
            <person name="Velicer G.J."/>
            <person name="Vorholter F.-J."/>
            <person name="Weissman K.J."/>
            <person name="Welch R.D."/>
            <person name="Wenzel S.C."/>
            <person name="Whitworth D.E."/>
            <person name="Wilhelm S."/>
            <person name="Wittmann C."/>
            <person name="Bloecker H."/>
            <person name="Puehler A."/>
            <person name="Mueller R."/>
        </authorList>
    </citation>
    <scope>NUCLEOTIDE SEQUENCE [LARGE SCALE GENOMIC DNA]</scope>
    <source>
        <strain evidence="2">So ce56</strain>
    </source>
</reference>
<evidence type="ECO:0000313" key="1">
    <source>
        <dbReference type="EMBL" id="CAN94976.1"/>
    </source>
</evidence>
<dbReference type="Proteomes" id="UP000002139">
    <property type="component" value="Chromosome"/>
</dbReference>
<dbReference type="OrthoDB" id="9758365at2"/>
<keyword evidence="2" id="KW-1185">Reference proteome</keyword>
<dbReference type="KEGG" id="scl:sce4813"/>
<dbReference type="SUPFAM" id="SSF50985">
    <property type="entry name" value="RCC1/BLIP-II"/>
    <property type="match status" value="1"/>
</dbReference>
<gene>
    <name evidence="1" type="ordered locus">sce4813</name>
</gene>
<dbReference type="STRING" id="448385.sce4813"/>
<dbReference type="HOGENOM" id="CLU_1712091_0_0_7"/>
<dbReference type="GO" id="GO:0005737">
    <property type="term" value="C:cytoplasm"/>
    <property type="evidence" value="ECO:0007669"/>
    <property type="project" value="TreeGrafter"/>
</dbReference>
<dbReference type="InterPro" id="IPR051553">
    <property type="entry name" value="Ran_GTPase-activating"/>
</dbReference>
<dbReference type="PANTHER" id="PTHR45982:SF1">
    <property type="entry name" value="REGULATOR OF CHROMOSOME CONDENSATION"/>
    <property type="match status" value="1"/>
</dbReference>
<dbReference type="Gene3D" id="2.130.10.30">
    <property type="entry name" value="Regulator of chromosome condensation 1/beta-lactamase-inhibitor protein II"/>
    <property type="match status" value="1"/>
</dbReference>
<dbReference type="InterPro" id="IPR009091">
    <property type="entry name" value="RCC1/BLIP-II"/>
</dbReference>
<dbReference type="eggNOG" id="COG5184">
    <property type="taxonomic scope" value="Bacteria"/>
</dbReference>
<dbReference type="Pfam" id="PF13540">
    <property type="entry name" value="RCC1_2"/>
    <property type="match status" value="1"/>
</dbReference>
<dbReference type="PANTHER" id="PTHR45982">
    <property type="entry name" value="REGULATOR OF CHROMOSOME CONDENSATION"/>
    <property type="match status" value="1"/>
</dbReference>
<evidence type="ECO:0000313" key="2">
    <source>
        <dbReference type="Proteomes" id="UP000002139"/>
    </source>
</evidence>
<dbReference type="GO" id="GO:0005085">
    <property type="term" value="F:guanyl-nucleotide exchange factor activity"/>
    <property type="evidence" value="ECO:0007669"/>
    <property type="project" value="TreeGrafter"/>
</dbReference>
<dbReference type="EMBL" id="AM746676">
    <property type="protein sequence ID" value="CAN94976.1"/>
    <property type="molecule type" value="Genomic_DNA"/>
</dbReference>
<name>A9FFC6_SORC5</name>
<dbReference type="RefSeq" id="WP_012237445.1">
    <property type="nucleotide sequence ID" value="NC_010162.1"/>
</dbReference>
<proteinExistence type="predicted"/>
<dbReference type="AlphaFoldDB" id="A9FFC6"/>
<accession>A9FFC6</accession>
<organism evidence="1 2">
    <name type="scientific">Sorangium cellulosum (strain So ce56)</name>
    <name type="common">Polyangium cellulosum (strain So ce56)</name>
    <dbReference type="NCBI Taxonomy" id="448385"/>
    <lineage>
        <taxon>Bacteria</taxon>
        <taxon>Pseudomonadati</taxon>
        <taxon>Myxococcota</taxon>
        <taxon>Polyangia</taxon>
        <taxon>Polyangiales</taxon>
        <taxon>Polyangiaceae</taxon>
        <taxon>Sorangium</taxon>
    </lineage>
</organism>
<protein>
    <submittedName>
        <fullName evidence="1">Sorangium cellulosum 'So ce 56' complete genome</fullName>
    </submittedName>
</protein>
<sequence>MRHPGRAALLLGANDEGQLGVGDTEDRTTPAAVEGDGWAESAIGELHSCARRLDGSLWCWGANGEGQLEIGSAASEVTPALVRSASGAWATPISWPPRVDSRSRMLGASSAKTPVMGSVRPVLSSRAGAECGERRRCSPFSAGVVSKVSRGVR</sequence>